<keyword evidence="2" id="KW-1185">Reference proteome</keyword>
<evidence type="ECO:0000313" key="2">
    <source>
        <dbReference type="Proteomes" id="UP000789570"/>
    </source>
</evidence>
<organism evidence="1 2">
    <name type="scientific">Funneliformis caledonium</name>
    <dbReference type="NCBI Taxonomy" id="1117310"/>
    <lineage>
        <taxon>Eukaryota</taxon>
        <taxon>Fungi</taxon>
        <taxon>Fungi incertae sedis</taxon>
        <taxon>Mucoromycota</taxon>
        <taxon>Glomeromycotina</taxon>
        <taxon>Glomeromycetes</taxon>
        <taxon>Glomerales</taxon>
        <taxon>Glomeraceae</taxon>
        <taxon>Funneliformis</taxon>
    </lineage>
</organism>
<dbReference type="EMBL" id="CAJVPQ010000263">
    <property type="protein sequence ID" value="CAG8464026.1"/>
    <property type="molecule type" value="Genomic_DNA"/>
</dbReference>
<dbReference type="AlphaFoldDB" id="A0A9N8VXT0"/>
<protein>
    <submittedName>
        <fullName evidence="1">3568_t:CDS:1</fullName>
    </submittedName>
</protein>
<accession>A0A9N8VXT0</accession>
<sequence>MTISIDDKEILRKPDGTLKTVYYRNDDPSQKNFDKSNPCDIVVGDDKSTRRDDLSSDFDVWVHVYYAPKECGVFSCHMNIRHMYDCTMRYPVSIADYSY</sequence>
<evidence type="ECO:0000313" key="1">
    <source>
        <dbReference type="EMBL" id="CAG8464026.1"/>
    </source>
</evidence>
<gene>
    <name evidence="1" type="ORF">FCALED_LOCUS1889</name>
</gene>
<comment type="caution">
    <text evidence="1">The sequence shown here is derived from an EMBL/GenBank/DDBJ whole genome shotgun (WGS) entry which is preliminary data.</text>
</comment>
<reference evidence="1" key="1">
    <citation type="submission" date="2021-06" db="EMBL/GenBank/DDBJ databases">
        <authorList>
            <person name="Kallberg Y."/>
            <person name="Tangrot J."/>
            <person name="Rosling A."/>
        </authorList>
    </citation>
    <scope>NUCLEOTIDE SEQUENCE</scope>
    <source>
        <strain evidence="1">UK204</strain>
    </source>
</reference>
<name>A0A9N8VXT0_9GLOM</name>
<proteinExistence type="predicted"/>
<dbReference type="Proteomes" id="UP000789570">
    <property type="component" value="Unassembled WGS sequence"/>
</dbReference>